<organism evidence="1 2">
    <name type="scientific">Halobacillus naozhouensis</name>
    <dbReference type="NCBI Taxonomy" id="554880"/>
    <lineage>
        <taxon>Bacteria</taxon>
        <taxon>Bacillati</taxon>
        <taxon>Bacillota</taxon>
        <taxon>Bacilli</taxon>
        <taxon>Bacillales</taxon>
        <taxon>Bacillaceae</taxon>
        <taxon>Halobacillus</taxon>
    </lineage>
</organism>
<reference evidence="1 2" key="1">
    <citation type="submission" date="2023-04" db="EMBL/GenBank/DDBJ databases">
        <title>Genome sequence of Halobacillus naozhouensis KACC 21980.</title>
        <authorList>
            <person name="Kim S."/>
            <person name="Heo J."/>
            <person name="Kwon S.-W."/>
        </authorList>
    </citation>
    <scope>NUCLEOTIDE SEQUENCE [LARGE SCALE GENOMIC DNA]</scope>
    <source>
        <strain evidence="1 2">KCTC 13234</strain>
    </source>
</reference>
<evidence type="ECO:0000313" key="2">
    <source>
        <dbReference type="Proteomes" id="UP001221597"/>
    </source>
</evidence>
<protein>
    <submittedName>
        <fullName evidence="1">Post-transcriptional regulator</fullName>
    </submittedName>
</protein>
<dbReference type="Pfam" id="PF13797">
    <property type="entry name" value="Post_transc_reg"/>
    <property type="match status" value="1"/>
</dbReference>
<dbReference type="Proteomes" id="UP001221597">
    <property type="component" value="Chromosome"/>
</dbReference>
<dbReference type="EMBL" id="CP121671">
    <property type="protein sequence ID" value="WFT73361.1"/>
    <property type="molecule type" value="Genomic_DNA"/>
</dbReference>
<dbReference type="InterPro" id="IPR025716">
    <property type="entry name" value="Post-transcriptional_regulator"/>
</dbReference>
<dbReference type="RefSeq" id="WP_283075374.1">
    <property type="nucleotide sequence ID" value="NZ_CP121671.1"/>
</dbReference>
<gene>
    <name evidence="1" type="ORF">P9989_13265</name>
</gene>
<name>A0ABY8IX59_9BACI</name>
<sequence>MEVTKHVREWKDEVKPVLISKKEEFINMGYAEATVDDIWKCLEKKIWKKEVEKRLHEVVQDIFRLSTNQYISYLTVEAYQEEDLMASIQALSNESNSD</sequence>
<evidence type="ECO:0000313" key="1">
    <source>
        <dbReference type="EMBL" id="WFT73361.1"/>
    </source>
</evidence>
<proteinExistence type="predicted"/>
<keyword evidence="2" id="KW-1185">Reference proteome</keyword>
<accession>A0ABY8IX59</accession>